<dbReference type="GO" id="GO:0006565">
    <property type="term" value="P:L-serine catabolic process"/>
    <property type="evidence" value="ECO:0007669"/>
    <property type="project" value="TreeGrafter"/>
</dbReference>
<evidence type="ECO:0000256" key="2">
    <source>
        <dbReference type="ARBA" id="ARBA00022898"/>
    </source>
</evidence>
<evidence type="ECO:0000313" key="5">
    <source>
        <dbReference type="EMBL" id="VFK24532.1"/>
    </source>
</evidence>
<dbReference type="EMBL" id="CAADFN010000181">
    <property type="protein sequence ID" value="VFK24532.1"/>
    <property type="molecule type" value="Genomic_DNA"/>
</dbReference>
<feature type="domain" description="Tryptophan synthase beta chain-like PALP" evidence="4">
    <location>
        <begin position="98"/>
        <end position="404"/>
    </location>
</feature>
<comment type="cofactor">
    <cofactor evidence="1">
        <name>pyridoxal 5'-phosphate</name>
        <dbReference type="ChEBI" id="CHEBI:597326"/>
    </cofactor>
</comment>
<dbReference type="GO" id="GO:0006567">
    <property type="term" value="P:L-threonine catabolic process"/>
    <property type="evidence" value="ECO:0007669"/>
    <property type="project" value="TreeGrafter"/>
</dbReference>
<dbReference type="GO" id="GO:0003941">
    <property type="term" value="F:L-serine ammonia-lyase activity"/>
    <property type="evidence" value="ECO:0007669"/>
    <property type="project" value="TreeGrafter"/>
</dbReference>
<dbReference type="AlphaFoldDB" id="A0A450X5D0"/>
<dbReference type="NCBIfam" id="NF006050">
    <property type="entry name" value="PRK08197.1"/>
    <property type="match status" value="1"/>
</dbReference>
<organism evidence="5">
    <name type="scientific">Candidatus Kentrum sp. LFY</name>
    <dbReference type="NCBI Taxonomy" id="2126342"/>
    <lineage>
        <taxon>Bacteria</taxon>
        <taxon>Pseudomonadati</taxon>
        <taxon>Pseudomonadota</taxon>
        <taxon>Gammaproteobacteria</taxon>
        <taxon>Candidatus Kentrum</taxon>
    </lineage>
</organism>
<keyword evidence="3" id="KW-0456">Lyase</keyword>
<evidence type="ECO:0000259" key="4">
    <source>
        <dbReference type="Pfam" id="PF00291"/>
    </source>
</evidence>
<dbReference type="InterPro" id="IPR036052">
    <property type="entry name" value="TrpB-like_PALP_sf"/>
</dbReference>
<evidence type="ECO:0000256" key="1">
    <source>
        <dbReference type="ARBA" id="ARBA00001933"/>
    </source>
</evidence>
<dbReference type="Gene3D" id="3.40.50.1100">
    <property type="match status" value="2"/>
</dbReference>
<dbReference type="Pfam" id="PF00291">
    <property type="entry name" value="PALP"/>
    <property type="match status" value="1"/>
</dbReference>
<dbReference type="SUPFAM" id="SSF53686">
    <property type="entry name" value="Tryptophan synthase beta subunit-like PLP-dependent enzymes"/>
    <property type="match status" value="1"/>
</dbReference>
<name>A0A450X5D0_9GAMM</name>
<gene>
    <name evidence="5" type="ORF">BECKLFY1418C_GA0070996_11812</name>
</gene>
<dbReference type="InterPro" id="IPR050147">
    <property type="entry name" value="Ser/Thr_Dehydratase"/>
</dbReference>
<protein>
    <submittedName>
        <fullName evidence="5">Threonine synthase</fullName>
    </submittedName>
</protein>
<dbReference type="CDD" id="cd01563">
    <property type="entry name" value="Thr-synth_1"/>
    <property type="match status" value="1"/>
</dbReference>
<proteinExistence type="predicted"/>
<dbReference type="PANTHER" id="PTHR48078">
    <property type="entry name" value="THREONINE DEHYDRATASE, MITOCHONDRIAL-RELATED"/>
    <property type="match status" value="1"/>
</dbReference>
<dbReference type="PROSITE" id="PS00165">
    <property type="entry name" value="DEHYDRATASE_SER_THR"/>
    <property type="match status" value="1"/>
</dbReference>
<dbReference type="PANTHER" id="PTHR48078:SF6">
    <property type="entry name" value="L-THREONINE DEHYDRATASE CATABOLIC TDCB"/>
    <property type="match status" value="1"/>
</dbReference>
<dbReference type="GO" id="GO:0004794">
    <property type="term" value="F:threonine deaminase activity"/>
    <property type="evidence" value="ECO:0007669"/>
    <property type="project" value="TreeGrafter"/>
</dbReference>
<dbReference type="GO" id="GO:0009097">
    <property type="term" value="P:isoleucine biosynthetic process"/>
    <property type="evidence" value="ECO:0007669"/>
    <property type="project" value="TreeGrafter"/>
</dbReference>
<dbReference type="GO" id="GO:0030170">
    <property type="term" value="F:pyridoxal phosphate binding"/>
    <property type="evidence" value="ECO:0007669"/>
    <property type="project" value="InterPro"/>
</dbReference>
<dbReference type="InterPro" id="IPR000634">
    <property type="entry name" value="Ser/Thr_deHydtase_PyrdxlP-BS"/>
</dbReference>
<accession>A0A450X5D0</accession>
<dbReference type="InterPro" id="IPR001926">
    <property type="entry name" value="TrpB-like_PALP"/>
</dbReference>
<reference evidence="5" key="1">
    <citation type="submission" date="2019-02" db="EMBL/GenBank/DDBJ databases">
        <authorList>
            <person name="Gruber-Vodicka R. H."/>
            <person name="Seah K. B. B."/>
        </authorList>
    </citation>
    <scope>NUCLEOTIDE SEQUENCE</scope>
    <source>
        <strain evidence="5">BECK_BY7</strain>
    </source>
</reference>
<sequence length="418" mass="45172">MLLAICLSQILPTDFFEEPKPKRPMMDTYLQSLRCSHTGATLPVGKLHNLSPASRPITCHYDLSAIVRHVDRDAISARRGGVWRWRELLPLPLSESPVTLGEGDTPLLPSPRLGEALGLDRLWVKDESINPTGSFKARGLTLAVTMARHLGVKDLIIPSAGNAGGAMAAYAARAGLGCHVFIPKDTPEINRLEVVMMGGNIELVDGVISDCGRMVAEQKAALEAFDLSTLKEPYRIEGKKTMGLELAEQLGWRLPDVIFYPTGGGTGLIGMHKAFGELARLGWISEDERPRLVSVQATGCAPIVRAFAQKQEYADPWEDPCTVAAGLRVPGAIGDFLMLRALRETSGTAVAVDDEELLHGMTVMARTEGINACPEGGACVAAARRLLASGWLDPKEEIVFFNTGAGTKYVEALRRCAH</sequence>
<keyword evidence="2" id="KW-0663">Pyridoxal phosphate</keyword>
<evidence type="ECO:0000256" key="3">
    <source>
        <dbReference type="ARBA" id="ARBA00023239"/>
    </source>
</evidence>